<evidence type="ECO:0000256" key="9">
    <source>
        <dbReference type="ARBA" id="ARBA00023170"/>
    </source>
</evidence>
<proteinExistence type="inferred from homology"/>
<dbReference type="Gene3D" id="1.20.1070.10">
    <property type="entry name" value="Rhodopsin 7-helix transmembrane proteins"/>
    <property type="match status" value="1"/>
</dbReference>
<dbReference type="PANTHER" id="PTHR10489:SF930">
    <property type="entry name" value="C-X-C CHEMOKINE RECEPTOR TYPE 1-LIKE"/>
    <property type="match status" value="1"/>
</dbReference>
<keyword evidence="11 13" id="KW-0807">Transducer</keyword>
<dbReference type="SUPFAM" id="SSF81321">
    <property type="entry name" value="Family A G protein-coupled receptor-like"/>
    <property type="match status" value="1"/>
</dbReference>
<keyword evidence="2" id="KW-1003">Cell membrane</keyword>
<dbReference type="GeneID" id="110501285"/>
<dbReference type="InterPro" id="IPR000276">
    <property type="entry name" value="GPCR_Rhodpsn"/>
</dbReference>
<reference evidence="16" key="1">
    <citation type="submission" date="2020-07" db="EMBL/GenBank/DDBJ databases">
        <title>A long reads based de novo assembly of the rainbow trout Arlee double haploid line genome.</title>
        <authorList>
            <person name="Gao G."/>
            <person name="Palti Y."/>
        </authorList>
    </citation>
    <scope>NUCLEOTIDE SEQUENCE [LARGE SCALE GENOMIC DNA]</scope>
</reference>
<dbReference type="GO" id="GO:0007204">
    <property type="term" value="P:positive regulation of cytosolic calcium ion concentration"/>
    <property type="evidence" value="ECO:0007669"/>
    <property type="project" value="TreeGrafter"/>
</dbReference>
<dbReference type="GO" id="GO:0006955">
    <property type="term" value="P:immune response"/>
    <property type="evidence" value="ECO:0007669"/>
    <property type="project" value="TreeGrafter"/>
</dbReference>
<feature type="transmembrane region" description="Helical" evidence="14">
    <location>
        <begin position="90"/>
        <end position="117"/>
    </location>
</feature>
<keyword evidence="7 14" id="KW-0472">Membrane</keyword>
<organism evidence="16 17">
    <name type="scientific">Oncorhynchus mykiss</name>
    <name type="common">Rainbow trout</name>
    <name type="synonym">Salmo gairdneri</name>
    <dbReference type="NCBI Taxonomy" id="8022"/>
    <lineage>
        <taxon>Eukaryota</taxon>
        <taxon>Metazoa</taxon>
        <taxon>Chordata</taxon>
        <taxon>Craniata</taxon>
        <taxon>Vertebrata</taxon>
        <taxon>Euteleostomi</taxon>
        <taxon>Actinopterygii</taxon>
        <taxon>Neopterygii</taxon>
        <taxon>Teleostei</taxon>
        <taxon>Protacanthopterygii</taxon>
        <taxon>Salmoniformes</taxon>
        <taxon>Salmonidae</taxon>
        <taxon>Salmoninae</taxon>
        <taxon>Oncorhynchus</taxon>
    </lineage>
</organism>
<dbReference type="GO" id="GO:0016494">
    <property type="term" value="F:C-X-C chemokine receptor activity"/>
    <property type="evidence" value="ECO:0007669"/>
    <property type="project" value="InterPro"/>
</dbReference>
<evidence type="ECO:0000256" key="10">
    <source>
        <dbReference type="ARBA" id="ARBA00023180"/>
    </source>
</evidence>
<keyword evidence="9 13" id="KW-0675">Receptor</keyword>
<name>A0A8C7TFC2_ONCMY</name>
<feature type="transmembrane region" description="Helical" evidence="14">
    <location>
        <begin position="129"/>
        <end position="157"/>
    </location>
</feature>
<feature type="transmembrane region" description="Helical" evidence="14">
    <location>
        <begin position="206"/>
        <end position="227"/>
    </location>
</feature>
<dbReference type="InterPro" id="IPR000174">
    <property type="entry name" value="Chemokine_CXCR_1/2"/>
</dbReference>
<evidence type="ECO:0000256" key="11">
    <source>
        <dbReference type="ARBA" id="ARBA00023224"/>
    </source>
</evidence>
<reference evidence="16" key="2">
    <citation type="submission" date="2025-08" db="UniProtKB">
        <authorList>
            <consortium name="Ensembl"/>
        </authorList>
    </citation>
    <scope>IDENTIFICATION</scope>
</reference>
<evidence type="ECO:0000256" key="3">
    <source>
        <dbReference type="ARBA" id="ARBA00022500"/>
    </source>
</evidence>
<evidence type="ECO:0000256" key="1">
    <source>
        <dbReference type="ARBA" id="ARBA00004651"/>
    </source>
</evidence>
<comment type="subunit">
    <text evidence="12">Interacts with IL8. Interacts with GNAI2.</text>
</comment>
<evidence type="ECO:0000256" key="12">
    <source>
        <dbReference type="ARBA" id="ARBA00034130"/>
    </source>
</evidence>
<keyword evidence="6 13" id="KW-0297">G-protein coupled receptor</keyword>
<protein>
    <recommendedName>
        <fullName evidence="15">G-protein coupled receptors family 1 profile domain-containing protein</fullName>
    </recommendedName>
</protein>
<dbReference type="InterPro" id="IPR050119">
    <property type="entry name" value="CCR1-9-like"/>
</dbReference>
<evidence type="ECO:0000256" key="6">
    <source>
        <dbReference type="ARBA" id="ARBA00023040"/>
    </source>
</evidence>
<dbReference type="Proteomes" id="UP000694395">
    <property type="component" value="Chromosome 22"/>
</dbReference>
<evidence type="ECO:0000259" key="15">
    <source>
        <dbReference type="PROSITE" id="PS50262"/>
    </source>
</evidence>
<dbReference type="GO" id="GO:0030593">
    <property type="term" value="P:neutrophil chemotaxis"/>
    <property type="evidence" value="ECO:0007669"/>
    <property type="project" value="TreeGrafter"/>
</dbReference>
<feature type="domain" description="G-protein coupled receptors family 1 profile" evidence="15">
    <location>
        <begin position="108"/>
        <end position="361"/>
    </location>
</feature>
<keyword evidence="3" id="KW-0145">Chemotaxis</keyword>
<accession>A0A8C7TFC2</accession>
<dbReference type="PROSITE" id="PS50262">
    <property type="entry name" value="G_PROTEIN_RECEP_F1_2"/>
    <property type="match status" value="1"/>
</dbReference>
<comment type="similarity">
    <text evidence="13">Belongs to the G-protein coupled receptor 1 family.</text>
</comment>
<evidence type="ECO:0000256" key="8">
    <source>
        <dbReference type="ARBA" id="ARBA00023157"/>
    </source>
</evidence>
<evidence type="ECO:0000256" key="14">
    <source>
        <dbReference type="SAM" id="Phobius"/>
    </source>
</evidence>
<dbReference type="GO" id="GO:0019957">
    <property type="term" value="F:C-C chemokine binding"/>
    <property type="evidence" value="ECO:0007669"/>
    <property type="project" value="TreeGrafter"/>
</dbReference>
<gene>
    <name evidence="16" type="primary">LOC110501285</name>
</gene>
<evidence type="ECO:0000256" key="2">
    <source>
        <dbReference type="ARBA" id="ARBA00022475"/>
    </source>
</evidence>
<comment type="subcellular location">
    <subcellularLocation>
        <location evidence="1">Cell membrane</location>
        <topology evidence="1">Multi-pass membrane protein</topology>
    </subcellularLocation>
</comment>
<dbReference type="RefSeq" id="XP_021434406.2">
    <property type="nucleotide sequence ID" value="XM_021578731.2"/>
</dbReference>
<dbReference type="InterPro" id="IPR017452">
    <property type="entry name" value="GPCR_Rhodpsn_7TM"/>
</dbReference>
<dbReference type="GO" id="GO:0016493">
    <property type="term" value="F:C-C chemokine receptor activity"/>
    <property type="evidence" value="ECO:0007669"/>
    <property type="project" value="TreeGrafter"/>
</dbReference>
<evidence type="ECO:0000256" key="5">
    <source>
        <dbReference type="ARBA" id="ARBA00022989"/>
    </source>
</evidence>
<dbReference type="OrthoDB" id="9946013at2759"/>
<evidence type="ECO:0000313" key="16">
    <source>
        <dbReference type="Ensembl" id="ENSOMYP00000077785.2"/>
    </source>
</evidence>
<dbReference type="Ensembl" id="ENSOMYT00000084682.2">
    <property type="protein sequence ID" value="ENSOMYP00000077785.2"/>
    <property type="gene ID" value="ENSOMYG00000035951.2"/>
</dbReference>
<keyword evidence="5 14" id="KW-1133">Transmembrane helix</keyword>
<dbReference type="GeneTree" id="ENSGT01050000244848"/>
<feature type="transmembrane region" description="Helical" evidence="14">
    <location>
        <begin position="263"/>
        <end position="285"/>
    </location>
</feature>
<keyword evidence="10" id="KW-0325">Glycoprotein</keyword>
<feature type="transmembrane region" description="Helical" evidence="14">
    <location>
        <begin position="297"/>
        <end position="314"/>
    </location>
</feature>
<keyword evidence="4 13" id="KW-0812">Transmembrane</keyword>
<evidence type="ECO:0000256" key="4">
    <source>
        <dbReference type="ARBA" id="ARBA00022692"/>
    </source>
</evidence>
<dbReference type="GO" id="GO:0019722">
    <property type="term" value="P:calcium-mediated signaling"/>
    <property type="evidence" value="ECO:0007669"/>
    <property type="project" value="TreeGrafter"/>
</dbReference>
<evidence type="ECO:0000256" key="7">
    <source>
        <dbReference type="ARBA" id="ARBA00023136"/>
    </source>
</evidence>
<feature type="transmembrane region" description="Helical" evidence="14">
    <location>
        <begin position="344"/>
        <end position="364"/>
    </location>
</feature>
<dbReference type="PRINTS" id="PR00427">
    <property type="entry name" value="INTRLEUKIN8R"/>
</dbReference>
<keyword evidence="8" id="KW-1015">Disulfide bond</keyword>
<dbReference type="GO" id="GO:0009897">
    <property type="term" value="C:external side of plasma membrane"/>
    <property type="evidence" value="ECO:0007669"/>
    <property type="project" value="TreeGrafter"/>
</dbReference>
<keyword evidence="17" id="KW-1185">Reference proteome</keyword>
<dbReference type="PRINTS" id="PR00237">
    <property type="entry name" value="GPCRRHODOPSN"/>
</dbReference>
<dbReference type="PROSITE" id="PS00237">
    <property type="entry name" value="G_PROTEIN_RECEP_F1_1"/>
    <property type="match status" value="1"/>
</dbReference>
<sequence length="403" mass="45147">MRFVKSVRRQSKTWSQWQRSRHKFIRRGDAICDICSSKKQDMVTMADPNISYLLIVEDFGEYFNYTDFNTTYELDENTLTCNTSPISSGVTVVLCALYVLILLLAIPGNMVVGLVIASSKQPLSPSDLYLLHLAVADFLLALTLPFWAVSVTVGWVFGDAMCKLVSVFQEVSFNASILFLTCISVDRYLVIVRAMEASKAPRRQEVSWGTCATVWLVGGLLSLPGLFNHVVFLPSTERMTCAESYDPGSAEAWRLVIRVLGHMLGFLLPLTVMVVCYGVIVARLLRTRGGFQRNRAMRVIVALVLAFLLCWMPYHLAVMADTLFRAKVVGYGCRERNAVDTAMLATQSLGLLHSCVNPVLYAFVGEKFRRRLLQKVGVMEQRASLTRASRYFSQTSEATSTFM</sequence>
<dbReference type="PANTHER" id="PTHR10489">
    <property type="entry name" value="CELL ADHESION MOLECULE"/>
    <property type="match status" value="1"/>
</dbReference>
<evidence type="ECO:0000313" key="17">
    <source>
        <dbReference type="Proteomes" id="UP000694395"/>
    </source>
</evidence>
<dbReference type="KEGG" id="omy:110501285"/>
<reference evidence="16" key="3">
    <citation type="submission" date="2025-09" db="UniProtKB">
        <authorList>
            <consortium name="Ensembl"/>
        </authorList>
    </citation>
    <scope>IDENTIFICATION</scope>
</reference>
<dbReference type="Pfam" id="PF00001">
    <property type="entry name" value="7tm_1"/>
    <property type="match status" value="1"/>
</dbReference>
<evidence type="ECO:0000256" key="13">
    <source>
        <dbReference type="RuleBase" id="RU000688"/>
    </source>
</evidence>
<dbReference type="AlphaFoldDB" id="A0A8C7TFC2"/>